<dbReference type="Gene3D" id="3.40.1380.20">
    <property type="entry name" value="Pyruvate kinase, C-terminal domain"/>
    <property type="match status" value="1"/>
</dbReference>
<dbReference type="SUPFAM" id="SSF52935">
    <property type="entry name" value="PK C-terminal domain-like"/>
    <property type="match status" value="1"/>
</dbReference>
<evidence type="ECO:0000256" key="14">
    <source>
        <dbReference type="ARBA" id="ARBA00023317"/>
    </source>
</evidence>
<dbReference type="InterPro" id="IPR015813">
    <property type="entry name" value="Pyrv/PenolPyrv_kinase-like_dom"/>
</dbReference>
<keyword evidence="7 16" id="KW-0808">Transferase</keyword>
<dbReference type="EMBL" id="BBLT01000008">
    <property type="protein sequence ID" value="GAL86580.1"/>
    <property type="molecule type" value="Genomic_DNA"/>
</dbReference>
<evidence type="ECO:0000313" key="19">
    <source>
        <dbReference type="EMBL" id="GAL86580.1"/>
    </source>
</evidence>
<evidence type="ECO:0000256" key="2">
    <source>
        <dbReference type="ARBA" id="ARBA00001958"/>
    </source>
</evidence>
<proteinExistence type="inferred from homology"/>
<dbReference type="FunFam" id="2.40.33.10:FF:000001">
    <property type="entry name" value="Pyruvate kinase"/>
    <property type="match status" value="1"/>
</dbReference>
<dbReference type="GO" id="GO:0016301">
    <property type="term" value="F:kinase activity"/>
    <property type="evidence" value="ECO:0007669"/>
    <property type="project" value="UniProtKB-KW"/>
</dbReference>
<dbReference type="eggNOG" id="COG0469">
    <property type="taxonomic scope" value="Bacteria"/>
</dbReference>
<evidence type="ECO:0000259" key="17">
    <source>
        <dbReference type="Pfam" id="PF00224"/>
    </source>
</evidence>
<evidence type="ECO:0000313" key="20">
    <source>
        <dbReference type="Proteomes" id="UP000030185"/>
    </source>
</evidence>
<accession>A0A098LHZ6</accession>
<comment type="catalytic activity">
    <reaction evidence="16">
        <text>pyruvate + ATP = phosphoenolpyruvate + ADP + H(+)</text>
        <dbReference type="Rhea" id="RHEA:18157"/>
        <dbReference type="ChEBI" id="CHEBI:15361"/>
        <dbReference type="ChEBI" id="CHEBI:15378"/>
        <dbReference type="ChEBI" id="CHEBI:30616"/>
        <dbReference type="ChEBI" id="CHEBI:58702"/>
        <dbReference type="ChEBI" id="CHEBI:456216"/>
        <dbReference type="EC" id="2.7.1.40"/>
    </reaction>
</comment>
<dbReference type="PROSITE" id="PS00110">
    <property type="entry name" value="PYRUVATE_KINASE"/>
    <property type="match status" value="1"/>
</dbReference>
<comment type="similarity">
    <text evidence="4 16">Belongs to the pyruvate kinase family.</text>
</comment>
<comment type="pathway">
    <text evidence="3 16">Carbohydrate degradation; glycolysis; pyruvate from D-glyceraldehyde 3-phosphate: step 5/5.</text>
</comment>
<evidence type="ECO:0000256" key="10">
    <source>
        <dbReference type="ARBA" id="ARBA00022777"/>
    </source>
</evidence>
<dbReference type="NCBIfam" id="TIGR01064">
    <property type="entry name" value="pyruv_kin"/>
    <property type="match status" value="1"/>
</dbReference>
<evidence type="ECO:0000256" key="6">
    <source>
        <dbReference type="ARBA" id="ARBA00018587"/>
    </source>
</evidence>
<evidence type="ECO:0000256" key="1">
    <source>
        <dbReference type="ARBA" id="ARBA00001946"/>
    </source>
</evidence>
<dbReference type="InterPro" id="IPR018209">
    <property type="entry name" value="Pyrv_Knase_AS"/>
</dbReference>
<sequence>MKMEQINKKTKIIATVGPACNTKEKLWELVKAGANIFRLNFSHGSHEAHLQVIQYIRELNKEHNANIAILQDLQGPKIRTNEVENNGVELREGAQIIITKEYCMGTKEKISTSYQSLTSDVKPGDAILIDDGKIELKVLSAKNGEVTAEIIYGGILKSKKGINLPNTNVSEPSLTEKDRKDLIFGIEQGLDWIALSFVRRAEDMKELKEIIKKSGKDIKVVAKIEKPEAIANIDEIIAETDAIMVARGDLGVEVLMEDVPMMQKMIVKKCGIAGKPVIIATQMMESMITNPRPTRAETNDVANAIIDGADTVMLSAETASGEYPVLTVQSMARICASVERQAESIYNKHTNKEDSSFSDSVIATACTLADHVNAKAIIGLSQSGYSAFRIASHRPKADIIIVTSDKAMLNKLSLVWGVKAVYYDKFTTTDETIQGVRDLLVREGLLKKGDTYVTTASMPFTYTQRANTLKLGVVE</sequence>
<keyword evidence="10 16" id="KW-0418">Kinase</keyword>
<dbReference type="SUPFAM" id="SSF51621">
    <property type="entry name" value="Phosphoenolpyruvate/pyruvate domain"/>
    <property type="match status" value="1"/>
</dbReference>
<comment type="cofactor">
    <cofactor evidence="2">
        <name>K(+)</name>
        <dbReference type="ChEBI" id="CHEBI:29103"/>
    </cofactor>
</comment>
<keyword evidence="11" id="KW-0067">ATP-binding</keyword>
<evidence type="ECO:0000256" key="11">
    <source>
        <dbReference type="ARBA" id="ARBA00022840"/>
    </source>
</evidence>
<evidence type="ECO:0000256" key="15">
    <source>
        <dbReference type="NCBIfam" id="TIGR01064"/>
    </source>
</evidence>
<comment type="caution">
    <text evidence="19">The sequence shown here is derived from an EMBL/GenBank/DDBJ whole genome shotgun (WGS) entry which is preliminary data.</text>
</comment>
<evidence type="ECO:0000259" key="18">
    <source>
        <dbReference type="Pfam" id="PF02887"/>
    </source>
</evidence>
<dbReference type="AlphaFoldDB" id="A0A098LHZ6"/>
<dbReference type="InterPro" id="IPR036918">
    <property type="entry name" value="Pyrv_Knase_C_sf"/>
</dbReference>
<dbReference type="Gene3D" id="3.20.20.60">
    <property type="entry name" value="Phosphoenolpyruvate-binding domains"/>
    <property type="match status" value="1"/>
</dbReference>
<evidence type="ECO:0000256" key="4">
    <source>
        <dbReference type="ARBA" id="ARBA00008663"/>
    </source>
</evidence>
<dbReference type="PANTHER" id="PTHR11817">
    <property type="entry name" value="PYRUVATE KINASE"/>
    <property type="match status" value="1"/>
</dbReference>
<evidence type="ECO:0000256" key="16">
    <source>
        <dbReference type="RuleBase" id="RU000504"/>
    </source>
</evidence>
<keyword evidence="14 19" id="KW-0670">Pyruvate</keyword>
<dbReference type="InterPro" id="IPR015793">
    <property type="entry name" value="Pyrv_Knase_brl"/>
</dbReference>
<reference evidence="19 20" key="1">
    <citation type="submission" date="2014-09" db="EMBL/GenBank/DDBJ databases">
        <title>Sporocytophaga myxococcoides PG-01 genome sequencing.</title>
        <authorList>
            <person name="Liu L."/>
            <person name="Gao P.J."/>
            <person name="Chen G.J."/>
            <person name="Wang L.S."/>
        </authorList>
    </citation>
    <scope>NUCLEOTIDE SEQUENCE [LARGE SCALE GENOMIC DNA]</scope>
    <source>
        <strain evidence="19 20">PG-01</strain>
    </source>
</reference>
<dbReference type="Proteomes" id="UP000030185">
    <property type="component" value="Unassembled WGS sequence"/>
</dbReference>
<dbReference type="GO" id="GO:0030955">
    <property type="term" value="F:potassium ion binding"/>
    <property type="evidence" value="ECO:0007669"/>
    <property type="project" value="UniProtKB-UniRule"/>
</dbReference>
<dbReference type="GO" id="GO:0000287">
    <property type="term" value="F:magnesium ion binding"/>
    <property type="evidence" value="ECO:0007669"/>
    <property type="project" value="UniProtKB-UniRule"/>
</dbReference>
<dbReference type="Pfam" id="PF02887">
    <property type="entry name" value="PK_C"/>
    <property type="match status" value="1"/>
</dbReference>
<organism evidence="19 20">
    <name type="scientific">Sporocytophaga myxococcoides</name>
    <dbReference type="NCBI Taxonomy" id="153721"/>
    <lineage>
        <taxon>Bacteria</taxon>
        <taxon>Pseudomonadati</taxon>
        <taxon>Bacteroidota</taxon>
        <taxon>Cytophagia</taxon>
        <taxon>Cytophagales</taxon>
        <taxon>Cytophagaceae</taxon>
        <taxon>Sporocytophaga</taxon>
    </lineage>
</organism>
<feature type="domain" description="Pyruvate kinase C-terminal" evidence="18">
    <location>
        <begin position="359"/>
        <end position="470"/>
    </location>
</feature>
<dbReference type="SUPFAM" id="SSF50800">
    <property type="entry name" value="PK beta-barrel domain-like"/>
    <property type="match status" value="1"/>
</dbReference>
<evidence type="ECO:0000256" key="13">
    <source>
        <dbReference type="ARBA" id="ARBA00023152"/>
    </source>
</evidence>
<comment type="cofactor">
    <cofactor evidence="1">
        <name>Mg(2+)</name>
        <dbReference type="ChEBI" id="CHEBI:18420"/>
    </cofactor>
</comment>
<gene>
    <name evidence="19" type="ORF">MYP_3810</name>
</gene>
<dbReference type="EC" id="2.7.1.40" evidence="5 15"/>
<evidence type="ECO:0000256" key="12">
    <source>
        <dbReference type="ARBA" id="ARBA00022842"/>
    </source>
</evidence>
<evidence type="ECO:0000256" key="8">
    <source>
        <dbReference type="ARBA" id="ARBA00022723"/>
    </source>
</evidence>
<dbReference type="InterPro" id="IPR015806">
    <property type="entry name" value="Pyrv_Knase_insert_dom_sf"/>
</dbReference>
<protein>
    <recommendedName>
        <fullName evidence="6 15">Pyruvate kinase</fullName>
        <ecNumber evidence="5 15">2.7.1.40</ecNumber>
    </recommendedName>
</protein>
<dbReference type="InterPro" id="IPR015795">
    <property type="entry name" value="Pyrv_Knase_C"/>
</dbReference>
<dbReference type="STRING" id="153721.MYP_3810"/>
<dbReference type="NCBIfam" id="NF004978">
    <property type="entry name" value="PRK06354.1"/>
    <property type="match status" value="1"/>
</dbReference>
<keyword evidence="13 16" id="KW-0324">Glycolysis</keyword>
<evidence type="ECO:0000256" key="5">
    <source>
        <dbReference type="ARBA" id="ARBA00012142"/>
    </source>
</evidence>
<dbReference type="FunFam" id="3.20.20.60:FF:000025">
    <property type="entry name" value="Pyruvate kinase"/>
    <property type="match status" value="1"/>
</dbReference>
<feature type="domain" description="Pyruvate kinase barrel" evidence="17">
    <location>
        <begin position="8"/>
        <end position="328"/>
    </location>
</feature>
<dbReference type="InterPro" id="IPR001697">
    <property type="entry name" value="Pyr_Knase"/>
</dbReference>
<dbReference type="GO" id="GO:0005524">
    <property type="term" value="F:ATP binding"/>
    <property type="evidence" value="ECO:0007669"/>
    <property type="project" value="UniProtKB-KW"/>
</dbReference>
<dbReference type="Gene3D" id="2.40.33.10">
    <property type="entry name" value="PK beta-barrel domain-like"/>
    <property type="match status" value="1"/>
</dbReference>
<keyword evidence="12 16" id="KW-0460">Magnesium</keyword>
<dbReference type="Pfam" id="PF00224">
    <property type="entry name" value="PK"/>
    <property type="match status" value="1"/>
</dbReference>
<keyword evidence="9" id="KW-0547">Nucleotide-binding</keyword>
<keyword evidence="8" id="KW-0479">Metal-binding</keyword>
<evidence type="ECO:0000256" key="3">
    <source>
        <dbReference type="ARBA" id="ARBA00004997"/>
    </source>
</evidence>
<dbReference type="GO" id="GO:0004743">
    <property type="term" value="F:pyruvate kinase activity"/>
    <property type="evidence" value="ECO:0007669"/>
    <property type="project" value="UniProtKB-UniRule"/>
</dbReference>
<keyword evidence="20" id="KW-1185">Reference proteome</keyword>
<dbReference type="NCBIfam" id="NF004491">
    <property type="entry name" value="PRK05826.1"/>
    <property type="match status" value="1"/>
</dbReference>
<evidence type="ECO:0000256" key="7">
    <source>
        <dbReference type="ARBA" id="ARBA00022679"/>
    </source>
</evidence>
<evidence type="ECO:0000256" key="9">
    <source>
        <dbReference type="ARBA" id="ARBA00022741"/>
    </source>
</evidence>
<dbReference type="InterPro" id="IPR011037">
    <property type="entry name" value="Pyrv_Knase-like_insert_dom_sf"/>
</dbReference>
<dbReference type="PRINTS" id="PR01050">
    <property type="entry name" value="PYRUVTKNASE"/>
</dbReference>
<name>A0A098LHZ6_9BACT</name>
<dbReference type="UniPathway" id="UPA00109">
    <property type="reaction ID" value="UER00188"/>
</dbReference>
<dbReference type="InterPro" id="IPR040442">
    <property type="entry name" value="Pyrv_kinase-like_dom_sf"/>
</dbReference>